<keyword evidence="3" id="KW-1185">Reference proteome</keyword>
<keyword evidence="1" id="KW-1133">Transmembrane helix</keyword>
<feature type="transmembrane region" description="Helical" evidence="1">
    <location>
        <begin position="245"/>
        <end position="267"/>
    </location>
</feature>
<evidence type="ECO:0000256" key="1">
    <source>
        <dbReference type="SAM" id="Phobius"/>
    </source>
</evidence>
<comment type="caution">
    <text evidence="2">The sequence shown here is derived from an EMBL/GenBank/DDBJ whole genome shotgun (WGS) entry which is preliminary data.</text>
</comment>
<accession>A0A6G0ZJB9</accession>
<gene>
    <name evidence="2" type="ORF">FWK35_00011559</name>
</gene>
<name>A0A6G0ZJB9_APHCR</name>
<sequence>MRRKICRGNKLGRIDSQFILQVETEIKYWKEVLTRIVTVVKSLSCRGLSFRGHNDKFGSAHSGNFIMFGTKSKVKEILSDYLTNSKNKTVKRLSDTRWAARHEACASLSQNWTELLKAFNGFTKCESTGLIKKIVPLKTVELESYNFKHLLQNIIGNGDFFYQTTLIISKNSELSDECIDFTMIVDKKILRFLMIQNFYEICRKCEKLQGILKLKNHKNFCVNNKELKIQHKVFHKFSFNISRRYLKILPVIRLAFFLLSIKFFVLYY</sequence>
<evidence type="ECO:0000313" key="3">
    <source>
        <dbReference type="Proteomes" id="UP000478052"/>
    </source>
</evidence>
<evidence type="ECO:0000313" key="2">
    <source>
        <dbReference type="EMBL" id="KAF0771077.1"/>
    </source>
</evidence>
<reference evidence="2 3" key="1">
    <citation type="submission" date="2019-08" db="EMBL/GenBank/DDBJ databases">
        <title>Whole genome of Aphis craccivora.</title>
        <authorList>
            <person name="Voronova N.V."/>
            <person name="Shulinski R.S."/>
            <person name="Bandarenka Y.V."/>
            <person name="Zhorov D.G."/>
            <person name="Warner D."/>
        </authorList>
    </citation>
    <scope>NUCLEOTIDE SEQUENCE [LARGE SCALE GENOMIC DNA]</scope>
    <source>
        <strain evidence="2">180601</strain>
        <tissue evidence="2">Whole Body</tissue>
    </source>
</reference>
<dbReference type="EMBL" id="VUJU01000342">
    <property type="protein sequence ID" value="KAF0771077.1"/>
    <property type="molecule type" value="Genomic_DNA"/>
</dbReference>
<protein>
    <submittedName>
        <fullName evidence="2">Zinc finger MYM-type protein 1-like</fullName>
    </submittedName>
</protein>
<proteinExistence type="predicted"/>
<keyword evidence="1" id="KW-0812">Transmembrane</keyword>
<dbReference type="AlphaFoldDB" id="A0A6G0ZJB9"/>
<dbReference type="Proteomes" id="UP000478052">
    <property type="component" value="Unassembled WGS sequence"/>
</dbReference>
<keyword evidence="1" id="KW-0472">Membrane</keyword>
<organism evidence="2 3">
    <name type="scientific">Aphis craccivora</name>
    <name type="common">Cowpea aphid</name>
    <dbReference type="NCBI Taxonomy" id="307492"/>
    <lineage>
        <taxon>Eukaryota</taxon>
        <taxon>Metazoa</taxon>
        <taxon>Ecdysozoa</taxon>
        <taxon>Arthropoda</taxon>
        <taxon>Hexapoda</taxon>
        <taxon>Insecta</taxon>
        <taxon>Pterygota</taxon>
        <taxon>Neoptera</taxon>
        <taxon>Paraneoptera</taxon>
        <taxon>Hemiptera</taxon>
        <taxon>Sternorrhyncha</taxon>
        <taxon>Aphidomorpha</taxon>
        <taxon>Aphidoidea</taxon>
        <taxon>Aphididae</taxon>
        <taxon>Aphidini</taxon>
        <taxon>Aphis</taxon>
        <taxon>Aphis</taxon>
    </lineage>
</organism>